<dbReference type="Proteomes" id="UP001410795">
    <property type="component" value="Unassembled WGS sequence"/>
</dbReference>
<feature type="transmembrane region" description="Helical" evidence="1">
    <location>
        <begin position="100"/>
        <end position="121"/>
    </location>
</feature>
<keyword evidence="1" id="KW-0472">Membrane</keyword>
<dbReference type="InterPro" id="IPR033458">
    <property type="entry name" value="DUF5134"/>
</dbReference>
<keyword evidence="1" id="KW-0812">Transmembrane</keyword>
<reference evidence="3" key="1">
    <citation type="journal article" date="2019" name="Int. J. Syst. Evol. Microbiol.">
        <title>The Global Catalogue of Microorganisms (GCM) 10K type strain sequencing project: providing services to taxonomists for standard genome sequencing and annotation.</title>
        <authorList>
            <consortium name="The Broad Institute Genomics Platform"/>
            <consortium name="The Broad Institute Genome Sequencing Center for Infectious Disease"/>
            <person name="Wu L."/>
            <person name="Ma J."/>
        </authorList>
    </citation>
    <scope>NUCLEOTIDE SEQUENCE [LARGE SCALE GENOMIC DNA]</scope>
    <source>
        <strain evidence="3">JCM 16546</strain>
    </source>
</reference>
<proteinExistence type="predicted"/>
<feature type="transmembrane region" description="Helical" evidence="1">
    <location>
        <begin position="6"/>
        <end position="28"/>
    </location>
</feature>
<accession>A0ABP7BJK7</accession>
<feature type="transmembrane region" description="Helical" evidence="1">
    <location>
        <begin position="185"/>
        <end position="202"/>
    </location>
</feature>
<feature type="transmembrane region" description="Helical" evidence="1">
    <location>
        <begin position="155"/>
        <end position="173"/>
    </location>
</feature>
<protein>
    <recommendedName>
        <fullName evidence="4">DUF5134 domain-containing protein</fullName>
    </recommendedName>
</protein>
<feature type="transmembrane region" description="Helical" evidence="1">
    <location>
        <begin position="71"/>
        <end position="88"/>
    </location>
</feature>
<dbReference type="EMBL" id="BAAAYV010000011">
    <property type="protein sequence ID" value="GAA3661154.1"/>
    <property type="molecule type" value="Genomic_DNA"/>
</dbReference>
<keyword evidence="3" id="KW-1185">Reference proteome</keyword>
<feature type="transmembrane region" description="Helical" evidence="1">
    <location>
        <begin position="48"/>
        <end position="65"/>
    </location>
</feature>
<name>A0ABP7BJK7_9MICO</name>
<evidence type="ECO:0000313" key="2">
    <source>
        <dbReference type="EMBL" id="GAA3661154.1"/>
    </source>
</evidence>
<evidence type="ECO:0008006" key="4">
    <source>
        <dbReference type="Google" id="ProtNLM"/>
    </source>
</evidence>
<evidence type="ECO:0000256" key="1">
    <source>
        <dbReference type="SAM" id="Phobius"/>
    </source>
</evidence>
<keyword evidence="1" id="KW-1133">Transmembrane helix</keyword>
<dbReference type="Pfam" id="PF17197">
    <property type="entry name" value="DUF5134"/>
    <property type="match status" value="1"/>
</dbReference>
<comment type="caution">
    <text evidence="2">The sequence shown here is derived from an EMBL/GenBank/DDBJ whole genome shotgun (WGS) entry which is preliminary data.</text>
</comment>
<gene>
    <name evidence="2" type="ORF">GCM10022202_22900</name>
</gene>
<evidence type="ECO:0000313" key="3">
    <source>
        <dbReference type="Proteomes" id="UP001410795"/>
    </source>
</evidence>
<sequence>MVIASPWDIILTVVFLATGLICIGDLIARRARRTPGVEGLADEELIDINHAVMSAAMILMTWVAVLDAVTWAQIALFAIFALALIPGFRRAHGLPHRVDLAGHIALNAAMIWMLAAMPLLMAGMDMAGDEGSAHAGHHGGGEEMGLMATPAWADAVNATFVIVCAVGAAWWLYRAVVTKGHRLHAFCHALMAAGMGAMLWLMNL</sequence>
<organism evidence="2 3">
    <name type="scientific">Microbacterium marinilacus</name>
    <dbReference type="NCBI Taxonomy" id="415209"/>
    <lineage>
        <taxon>Bacteria</taxon>
        <taxon>Bacillati</taxon>
        <taxon>Actinomycetota</taxon>
        <taxon>Actinomycetes</taxon>
        <taxon>Micrococcales</taxon>
        <taxon>Microbacteriaceae</taxon>
        <taxon>Microbacterium</taxon>
    </lineage>
</organism>